<reference evidence="2 3" key="1">
    <citation type="submission" date="2018-03" db="EMBL/GenBank/DDBJ databases">
        <title>Draft genome sequence of Rohu Carp (Labeo rohita).</title>
        <authorList>
            <person name="Das P."/>
            <person name="Kushwaha B."/>
            <person name="Joshi C.G."/>
            <person name="Kumar D."/>
            <person name="Nagpure N.S."/>
            <person name="Sahoo L."/>
            <person name="Das S.P."/>
            <person name="Bit A."/>
            <person name="Patnaik S."/>
            <person name="Meher P.K."/>
            <person name="Jayasankar P."/>
            <person name="Koringa P.G."/>
            <person name="Patel N.V."/>
            <person name="Hinsu A.T."/>
            <person name="Kumar R."/>
            <person name="Pandey M."/>
            <person name="Agarwal S."/>
            <person name="Srivastava S."/>
            <person name="Singh M."/>
            <person name="Iquebal M.A."/>
            <person name="Jaiswal S."/>
            <person name="Angadi U.B."/>
            <person name="Kumar N."/>
            <person name="Raza M."/>
            <person name="Shah T.M."/>
            <person name="Rai A."/>
            <person name="Jena J.K."/>
        </authorList>
    </citation>
    <scope>NUCLEOTIDE SEQUENCE [LARGE SCALE GENOMIC DNA]</scope>
    <source>
        <strain evidence="2">DASCIFA01</strain>
        <tissue evidence="2">Testis</tissue>
    </source>
</reference>
<dbReference type="Proteomes" id="UP000290572">
    <property type="component" value="Unassembled WGS sequence"/>
</dbReference>
<evidence type="ECO:0000256" key="1">
    <source>
        <dbReference type="SAM" id="MobiDB-lite"/>
    </source>
</evidence>
<sequence>MLLASNWLTGDGSVRLRSRPGAACQPQSVRFSFGTEARGLLSLSEHLPSPPQSSPEDLINPTPSELSGLDEPTAKETREHDGKRACISKYDL</sequence>
<evidence type="ECO:0000313" key="2">
    <source>
        <dbReference type="EMBL" id="RXN30637.1"/>
    </source>
</evidence>
<dbReference type="AlphaFoldDB" id="A0A498NFQ8"/>
<feature type="compositionally biased region" description="Basic and acidic residues" evidence="1">
    <location>
        <begin position="72"/>
        <end position="92"/>
    </location>
</feature>
<keyword evidence="3" id="KW-1185">Reference proteome</keyword>
<name>A0A498NFQ8_LABRO</name>
<comment type="caution">
    <text evidence="2">The sequence shown here is derived from an EMBL/GenBank/DDBJ whole genome shotgun (WGS) entry which is preliminary data.</text>
</comment>
<protein>
    <submittedName>
        <fullName evidence="2">Uncharacterized protein</fullName>
    </submittedName>
</protein>
<feature type="region of interest" description="Disordered" evidence="1">
    <location>
        <begin position="43"/>
        <end position="92"/>
    </location>
</feature>
<organism evidence="2 3">
    <name type="scientific">Labeo rohita</name>
    <name type="common">Indian major carp</name>
    <name type="synonym">Cyprinus rohita</name>
    <dbReference type="NCBI Taxonomy" id="84645"/>
    <lineage>
        <taxon>Eukaryota</taxon>
        <taxon>Metazoa</taxon>
        <taxon>Chordata</taxon>
        <taxon>Craniata</taxon>
        <taxon>Vertebrata</taxon>
        <taxon>Euteleostomi</taxon>
        <taxon>Actinopterygii</taxon>
        <taxon>Neopterygii</taxon>
        <taxon>Teleostei</taxon>
        <taxon>Ostariophysi</taxon>
        <taxon>Cypriniformes</taxon>
        <taxon>Cyprinidae</taxon>
        <taxon>Labeoninae</taxon>
        <taxon>Labeonini</taxon>
        <taxon>Labeo</taxon>
    </lineage>
</organism>
<proteinExistence type="predicted"/>
<gene>
    <name evidence="2" type="ORF">ROHU_017543</name>
</gene>
<accession>A0A498NFQ8</accession>
<evidence type="ECO:0000313" key="3">
    <source>
        <dbReference type="Proteomes" id="UP000290572"/>
    </source>
</evidence>
<dbReference type="EMBL" id="QBIY01011554">
    <property type="protein sequence ID" value="RXN30637.1"/>
    <property type="molecule type" value="Genomic_DNA"/>
</dbReference>